<gene>
    <name evidence="4" type="ORF">GCM10020367_08470</name>
</gene>
<feature type="compositionally biased region" description="Low complexity" evidence="1">
    <location>
        <begin position="1"/>
        <end position="48"/>
    </location>
</feature>
<dbReference type="InterPro" id="IPR058330">
    <property type="entry name" value="DUF8017"/>
</dbReference>
<dbReference type="Pfam" id="PF26056">
    <property type="entry name" value="DUF8017"/>
    <property type="match status" value="1"/>
</dbReference>
<feature type="region of interest" description="Disordered" evidence="1">
    <location>
        <begin position="1"/>
        <end position="77"/>
    </location>
</feature>
<evidence type="ECO:0000259" key="3">
    <source>
        <dbReference type="Pfam" id="PF26056"/>
    </source>
</evidence>
<accession>A0ABP6S5Q5</accession>
<feature type="transmembrane region" description="Helical" evidence="2">
    <location>
        <begin position="80"/>
        <end position="102"/>
    </location>
</feature>
<evidence type="ECO:0000313" key="4">
    <source>
        <dbReference type="EMBL" id="GAA3368769.1"/>
    </source>
</evidence>
<evidence type="ECO:0000256" key="2">
    <source>
        <dbReference type="SAM" id="Phobius"/>
    </source>
</evidence>
<comment type="caution">
    <text evidence="4">The sequence shown here is derived from an EMBL/GenBank/DDBJ whole genome shotgun (WGS) entry which is preliminary data.</text>
</comment>
<keyword evidence="2" id="KW-1133">Transmembrane helix</keyword>
<dbReference type="Proteomes" id="UP001499990">
    <property type="component" value="Unassembled WGS sequence"/>
</dbReference>
<organism evidence="4 5">
    <name type="scientific">Streptomyces sannanensis</name>
    <dbReference type="NCBI Taxonomy" id="285536"/>
    <lineage>
        <taxon>Bacteria</taxon>
        <taxon>Bacillati</taxon>
        <taxon>Actinomycetota</taxon>
        <taxon>Actinomycetes</taxon>
        <taxon>Kitasatosporales</taxon>
        <taxon>Streptomycetaceae</taxon>
        <taxon>Streptomyces</taxon>
    </lineage>
</organism>
<reference evidence="5" key="1">
    <citation type="journal article" date="2019" name="Int. J. Syst. Evol. Microbiol.">
        <title>The Global Catalogue of Microorganisms (GCM) 10K type strain sequencing project: providing services to taxonomists for standard genome sequencing and annotation.</title>
        <authorList>
            <consortium name="The Broad Institute Genomics Platform"/>
            <consortium name="The Broad Institute Genome Sequencing Center for Infectious Disease"/>
            <person name="Wu L."/>
            <person name="Ma J."/>
        </authorList>
    </citation>
    <scope>NUCLEOTIDE SEQUENCE [LARGE SCALE GENOMIC DNA]</scope>
    <source>
        <strain evidence="5">JCM 9651</strain>
    </source>
</reference>
<protein>
    <recommendedName>
        <fullName evidence="3">DUF8017 domain-containing protein</fullName>
    </recommendedName>
</protein>
<keyword evidence="2" id="KW-0472">Membrane</keyword>
<proteinExistence type="predicted"/>
<sequence length="335" mass="35670">MWPGQQPPGGEQNPQDQNPNPYQQPGYQQPNPYQQPGYQQQTGYQQPGYPQPDPYQQPTAPQYAVPEAPQPQDNNRRKTAVVAVVAATAVVAAAVVTGVVVLKDDDKGPSNQADPKPSATATTAPSPTDNPRGDAKGIQPVVAGWKVVVNPKWGTAFDVPQDWEVSKADTFSGFEDKDGKVIIGHSAPAYYKSKWCTDDEDKDGYSTDTALAGTGTKGADGAKSTEEVAENQVAWWVYGAFTQPDKKPVKTSKAKPYTTKSGITGSVATAWSVGADKTGKCDSDGKAITFGFKNAKNDFVAWSLYSATGVDGEVPEATIQKILSTVRLAGEPTES</sequence>
<dbReference type="RefSeq" id="WP_345034652.1">
    <property type="nucleotide sequence ID" value="NZ_BAAAYL010000001.1"/>
</dbReference>
<keyword evidence="2" id="KW-0812">Transmembrane</keyword>
<evidence type="ECO:0000256" key="1">
    <source>
        <dbReference type="SAM" id="MobiDB-lite"/>
    </source>
</evidence>
<evidence type="ECO:0000313" key="5">
    <source>
        <dbReference type="Proteomes" id="UP001499990"/>
    </source>
</evidence>
<feature type="domain" description="DUF8017" evidence="3">
    <location>
        <begin position="139"/>
        <end position="330"/>
    </location>
</feature>
<keyword evidence="5" id="KW-1185">Reference proteome</keyword>
<feature type="region of interest" description="Disordered" evidence="1">
    <location>
        <begin position="104"/>
        <end position="137"/>
    </location>
</feature>
<dbReference type="EMBL" id="BAAAYL010000001">
    <property type="protein sequence ID" value="GAA3368769.1"/>
    <property type="molecule type" value="Genomic_DNA"/>
</dbReference>
<name>A0ABP6S5Q5_9ACTN</name>
<feature type="compositionally biased region" description="Low complexity" evidence="1">
    <location>
        <begin position="113"/>
        <end position="129"/>
    </location>
</feature>